<gene>
    <name evidence="12" type="ORF">Trichorick_01045</name>
</gene>
<evidence type="ECO:0000256" key="11">
    <source>
        <dbReference type="SAM" id="Phobius"/>
    </source>
</evidence>
<keyword evidence="2" id="KW-1003">Cell membrane</keyword>
<feature type="transmembrane region" description="Helical" evidence="11">
    <location>
        <begin position="6"/>
        <end position="29"/>
    </location>
</feature>
<dbReference type="Pfam" id="PF02669">
    <property type="entry name" value="KdpC"/>
    <property type="match status" value="1"/>
</dbReference>
<evidence type="ECO:0000256" key="2">
    <source>
        <dbReference type="ARBA" id="ARBA00022475"/>
    </source>
</evidence>
<evidence type="ECO:0000313" key="13">
    <source>
        <dbReference type="Proteomes" id="UP001326613"/>
    </source>
</evidence>
<dbReference type="EMBL" id="CP112932">
    <property type="protein sequence ID" value="WPY01142.1"/>
    <property type="molecule type" value="Genomic_DNA"/>
</dbReference>
<evidence type="ECO:0000256" key="8">
    <source>
        <dbReference type="ARBA" id="ARBA00022989"/>
    </source>
</evidence>
<keyword evidence="6" id="KW-0067">ATP-binding</keyword>
<proteinExistence type="predicted"/>
<dbReference type="PANTHER" id="PTHR30042">
    <property type="entry name" value="POTASSIUM-TRANSPORTING ATPASE C CHAIN"/>
    <property type="match status" value="1"/>
</dbReference>
<dbReference type="PANTHER" id="PTHR30042:SF2">
    <property type="entry name" value="POTASSIUM-TRANSPORTING ATPASE KDPC SUBUNIT"/>
    <property type="match status" value="1"/>
</dbReference>
<reference evidence="12 13" key="1">
    <citation type="submission" date="2022-10" db="EMBL/GenBank/DDBJ databases">
        <title>Host association and intracellularity evolved multiple times independently in the Rickettsiales.</title>
        <authorList>
            <person name="Castelli M."/>
            <person name="Nardi T."/>
            <person name="Gammuto L."/>
            <person name="Bellinzona G."/>
            <person name="Sabaneyeva E."/>
            <person name="Potekhin A."/>
            <person name="Serra V."/>
            <person name="Petroni G."/>
            <person name="Sassera D."/>
        </authorList>
    </citation>
    <scope>NUCLEOTIDE SEQUENCE [LARGE SCALE GENOMIC DNA]</scope>
    <source>
        <strain evidence="12 13">Kr 154-4</strain>
    </source>
</reference>
<keyword evidence="5" id="KW-0547">Nucleotide-binding</keyword>
<evidence type="ECO:0000256" key="9">
    <source>
        <dbReference type="ARBA" id="ARBA00023065"/>
    </source>
</evidence>
<evidence type="ECO:0000256" key="1">
    <source>
        <dbReference type="ARBA" id="ARBA00022448"/>
    </source>
</evidence>
<keyword evidence="3" id="KW-0633">Potassium transport</keyword>
<keyword evidence="13" id="KW-1185">Reference proteome</keyword>
<name>A0ABZ0USZ3_9RICK</name>
<organism evidence="12 13">
    <name type="scientific">Candidatus Trichorickettsia mobilis</name>
    <dbReference type="NCBI Taxonomy" id="1346319"/>
    <lineage>
        <taxon>Bacteria</taxon>
        <taxon>Pseudomonadati</taxon>
        <taxon>Pseudomonadota</taxon>
        <taxon>Alphaproteobacteria</taxon>
        <taxon>Rickettsiales</taxon>
        <taxon>Rickettsiaceae</taxon>
        <taxon>Rickettsieae</taxon>
        <taxon>Candidatus Trichorickettsia</taxon>
    </lineage>
</organism>
<evidence type="ECO:0000256" key="4">
    <source>
        <dbReference type="ARBA" id="ARBA00022692"/>
    </source>
</evidence>
<evidence type="ECO:0000256" key="10">
    <source>
        <dbReference type="ARBA" id="ARBA00023136"/>
    </source>
</evidence>
<keyword evidence="1" id="KW-0813">Transport</keyword>
<keyword evidence="4 11" id="KW-0812">Transmembrane</keyword>
<evidence type="ECO:0000256" key="5">
    <source>
        <dbReference type="ARBA" id="ARBA00022741"/>
    </source>
</evidence>
<accession>A0ABZ0USZ3</accession>
<evidence type="ECO:0000256" key="6">
    <source>
        <dbReference type="ARBA" id="ARBA00022840"/>
    </source>
</evidence>
<protein>
    <submittedName>
        <fullName evidence="12">Potassium-transporting ATPase C chain</fullName>
    </submittedName>
</protein>
<dbReference type="InterPro" id="IPR003820">
    <property type="entry name" value="KdpC"/>
</dbReference>
<keyword evidence="9" id="KW-0406">Ion transport</keyword>
<keyword evidence="8 11" id="KW-1133">Transmembrane helix</keyword>
<evidence type="ECO:0000313" key="12">
    <source>
        <dbReference type="EMBL" id="WPY01142.1"/>
    </source>
</evidence>
<dbReference type="RefSeq" id="WP_323737942.1">
    <property type="nucleotide sequence ID" value="NZ_CP112932.1"/>
</dbReference>
<evidence type="ECO:0000256" key="3">
    <source>
        <dbReference type="ARBA" id="ARBA00022538"/>
    </source>
</evidence>
<evidence type="ECO:0000256" key="7">
    <source>
        <dbReference type="ARBA" id="ARBA00022958"/>
    </source>
</evidence>
<keyword evidence="10 11" id="KW-0472">Membrane</keyword>
<keyword evidence="7" id="KW-0630">Potassium</keyword>
<dbReference type="Proteomes" id="UP001326613">
    <property type="component" value="Chromosome"/>
</dbReference>
<sequence length="175" mass="20093">MKQDFIISSWLFILMVIVITFYSLIIYTVGHKLWPSEAKGNLIHDKNGMVRGSFLLGQSYTSERYFHGRPQLIFKDQCNVALYNEEFWNKLLLPTVKNQSIGSDIIMSVPSNSMLDPYITKNEAMNQAPKIAIARKLPLQTLKNIINTYNIKALTPFFVLDIVNVTILNSKLDNY</sequence>